<dbReference type="Gene3D" id="2.30.30.110">
    <property type="match status" value="1"/>
</dbReference>
<keyword evidence="2" id="KW-1277">Toxin-antitoxin system</keyword>
<dbReference type="Proteomes" id="UP001384579">
    <property type="component" value="Unassembled WGS sequence"/>
</dbReference>
<evidence type="ECO:0000256" key="1">
    <source>
        <dbReference type="ARBA" id="ARBA00007521"/>
    </source>
</evidence>
<evidence type="ECO:0000313" key="3">
    <source>
        <dbReference type="EMBL" id="MEK0188848.1"/>
    </source>
</evidence>
<accession>A0ABU8YX07</accession>
<dbReference type="EC" id="3.1.-.-" evidence="3"/>
<dbReference type="EMBL" id="JBBLXS010000788">
    <property type="protein sequence ID" value="MEK0188848.1"/>
    <property type="molecule type" value="Genomic_DNA"/>
</dbReference>
<organism evidence="3 4">
    <name type="scientific">Microcoleus anatoxicus PTRS2</name>
    <dbReference type="NCBI Taxonomy" id="2705321"/>
    <lineage>
        <taxon>Bacteria</taxon>
        <taxon>Bacillati</taxon>
        <taxon>Cyanobacteriota</taxon>
        <taxon>Cyanophyceae</taxon>
        <taxon>Oscillatoriophycideae</taxon>
        <taxon>Oscillatoriales</taxon>
        <taxon>Microcoleaceae</taxon>
        <taxon>Microcoleus</taxon>
        <taxon>Microcoleus anatoxicus</taxon>
    </lineage>
</organism>
<dbReference type="SUPFAM" id="SSF50118">
    <property type="entry name" value="Cell growth inhibitor/plasmid maintenance toxic component"/>
    <property type="match status" value="1"/>
</dbReference>
<dbReference type="Pfam" id="PF02452">
    <property type="entry name" value="PemK_toxin"/>
    <property type="match status" value="1"/>
</dbReference>
<dbReference type="InterPro" id="IPR011067">
    <property type="entry name" value="Plasmid_toxin/cell-grow_inhib"/>
</dbReference>
<protein>
    <submittedName>
        <fullName evidence="3">Type II toxin-antitoxin system PemK/MazF family toxin</fullName>
        <ecNumber evidence="3">3.1.-.-</ecNumber>
    </submittedName>
</protein>
<dbReference type="GO" id="GO:0016787">
    <property type="term" value="F:hydrolase activity"/>
    <property type="evidence" value="ECO:0007669"/>
    <property type="project" value="UniProtKB-KW"/>
</dbReference>
<evidence type="ECO:0000313" key="4">
    <source>
        <dbReference type="Proteomes" id="UP001384579"/>
    </source>
</evidence>
<gene>
    <name evidence="3" type="ORF">WMG39_28955</name>
</gene>
<dbReference type="InterPro" id="IPR003477">
    <property type="entry name" value="PemK-like"/>
</dbReference>
<reference evidence="3 4" key="1">
    <citation type="journal article" date="2020" name="Harmful Algae">
        <title>Molecular and morphological characterization of a novel dihydroanatoxin-a producing Microcoleus species (cyanobacteria) from the Russian River, California, USA.</title>
        <authorList>
            <person name="Conklin K.Y."/>
            <person name="Stancheva R."/>
            <person name="Otten T.G."/>
            <person name="Fadness R."/>
            <person name="Boyer G.L."/>
            <person name="Read B."/>
            <person name="Zhang X."/>
            <person name="Sheath R.G."/>
        </authorList>
    </citation>
    <scope>NUCLEOTIDE SEQUENCE [LARGE SCALE GENOMIC DNA]</scope>
    <source>
        <strain evidence="3 4">PTRS2</strain>
    </source>
</reference>
<sequence length="115" mass="12342">MPYHRGDIVLVLFPNADLRTAKRRPALIIQANNLGTGFGQTITAMITSNLVRSGHPSRVFVSLATAEGKQTGLLADSVIMTDNLVTLLEVEIDRKIGVFSDMGAVDAALKHTLAI</sequence>
<dbReference type="RefSeq" id="WP_340526274.1">
    <property type="nucleotide sequence ID" value="NZ_JBBLXS010000788.1"/>
</dbReference>
<proteinExistence type="inferred from homology"/>
<evidence type="ECO:0000256" key="2">
    <source>
        <dbReference type="ARBA" id="ARBA00022649"/>
    </source>
</evidence>
<keyword evidence="4" id="KW-1185">Reference proteome</keyword>
<name>A0ABU8YX07_9CYAN</name>
<keyword evidence="3" id="KW-0378">Hydrolase</keyword>
<comment type="caution">
    <text evidence="3">The sequence shown here is derived from an EMBL/GenBank/DDBJ whole genome shotgun (WGS) entry which is preliminary data.</text>
</comment>
<comment type="similarity">
    <text evidence="1">Belongs to the PemK/MazF family.</text>
</comment>